<accession>A0A2H1V3J4</accession>
<name>A0A2H1V3J4_SPOFR</name>
<evidence type="ECO:0000313" key="1">
    <source>
        <dbReference type="EMBL" id="SOQ35415.1"/>
    </source>
</evidence>
<dbReference type="AlphaFoldDB" id="A0A2H1V3J4"/>
<protein>
    <submittedName>
        <fullName evidence="1">SFRICE_002257</fullName>
    </submittedName>
</protein>
<sequence length="175" mass="19599">MAAVVGQLAAVQRVASSIPERSNSCVIHKLLFRVWVSCVCELTIGKLRFFSVSRVCLQTYKFTYTLHPDPKHQFVDHTKSCFLHLILGIEPGTRCTAADYPATAPTVLSLSLLTLKSVKLVIDQEVTFERQSKYNSIKNVCLSVSPLVKLFARSKICIVLQSKQENQGSMFVNDY</sequence>
<dbReference type="EMBL" id="ODYU01000516">
    <property type="protein sequence ID" value="SOQ35415.1"/>
    <property type="molecule type" value="Genomic_DNA"/>
</dbReference>
<organism evidence="1">
    <name type="scientific">Spodoptera frugiperda</name>
    <name type="common">Fall armyworm</name>
    <dbReference type="NCBI Taxonomy" id="7108"/>
    <lineage>
        <taxon>Eukaryota</taxon>
        <taxon>Metazoa</taxon>
        <taxon>Ecdysozoa</taxon>
        <taxon>Arthropoda</taxon>
        <taxon>Hexapoda</taxon>
        <taxon>Insecta</taxon>
        <taxon>Pterygota</taxon>
        <taxon>Neoptera</taxon>
        <taxon>Endopterygota</taxon>
        <taxon>Lepidoptera</taxon>
        <taxon>Glossata</taxon>
        <taxon>Ditrysia</taxon>
        <taxon>Noctuoidea</taxon>
        <taxon>Noctuidae</taxon>
        <taxon>Amphipyrinae</taxon>
        <taxon>Spodoptera</taxon>
    </lineage>
</organism>
<proteinExistence type="predicted"/>
<gene>
    <name evidence="1" type="ORF">SFRICE_002257</name>
</gene>
<reference evidence="1" key="1">
    <citation type="submission" date="2016-07" db="EMBL/GenBank/DDBJ databases">
        <authorList>
            <person name="Bretaudeau A."/>
        </authorList>
    </citation>
    <scope>NUCLEOTIDE SEQUENCE</scope>
    <source>
        <strain evidence="1">Rice</strain>
        <tissue evidence="1">Whole body</tissue>
    </source>
</reference>